<dbReference type="AlphaFoldDB" id="A0A150JUV0"/>
<dbReference type="Proteomes" id="UP000075304">
    <property type="component" value="Unassembled WGS sequence"/>
</dbReference>
<evidence type="ECO:0000313" key="2">
    <source>
        <dbReference type="Proteomes" id="UP000075304"/>
    </source>
</evidence>
<comment type="caution">
    <text evidence="1">The sequence shown here is derived from an EMBL/GenBank/DDBJ whole genome shotgun (WGS) entry which is preliminary data.</text>
</comment>
<proteinExistence type="predicted"/>
<dbReference type="EMBL" id="LQYI01000153">
    <property type="protein sequence ID" value="KYC60986.1"/>
    <property type="molecule type" value="Genomic_DNA"/>
</dbReference>
<dbReference type="PATRIC" id="fig|1398.25.peg.1428"/>
<reference evidence="1 2" key="1">
    <citation type="submission" date="2016-01" db="EMBL/GenBank/DDBJ databases">
        <title>Genome Sequences of Twelve Sporeforming Bacillus Species Isolated from Foods.</title>
        <authorList>
            <person name="Berendsen E.M."/>
            <person name="Wells-Bennik M.H."/>
            <person name="Krawcyk A.O."/>
            <person name="De Jong A."/>
            <person name="Holsappel S."/>
            <person name="Eijlander R.T."/>
            <person name="Kuipers O.P."/>
        </authorList>
    </citation>
    <scope>NUCLEOTIDE SEQUENCE [LARGE SCALE GENOMIC DNA]</scope>
    <source>
        <strain evidence="1 2">B4099</strain>
    </source>
</reference>
<sequence length="44" mass="5299">MWFQFLDNRKMESDLSKKKQMLILASVHGTWETADKLRLRDIAF</sequence>
<evidence type="ECO:0000313" key="1">
    <source>
        <dbReference type="EMBL" id="KYC60986.1"/>
    </source>
</evidence>
<name>A0A150JUV0_HEYCO</name>
<accession>A0A150JUV0</accession>
<protein>
    <submittedName>
        <fullName evidence="1">Uncharacterized protein</fullName>
    </submittedName>
</protein>
<organism evidence="1 2">
    <name type="scientific">Heyndrickxia coagulans</name>
    <name type="common">Weizmannia coagulans</name>
    <dbReference type="NCBI Taxonomy" id="1398"/>
    <lineage>
        <taxon>Bacteria</taxon>
        <taxon>Bacillati</taxon>
        <taxon>Bacillota</taxon>
        <taxon>Bacilli</taxon>
        <taxon>Bacillales</taxon>
        <taxon>Bacillaceae</taxon>
        <taxon>Heyndrickxia</taxon>
    </lineage>
</organism>
<gene>
    <name evidence="1" type="ORF">B4099_3788</name>
</gene>